<dbReference type="GO" id="GO:0004674">
    <property type="term" value="F:protein serine/threonine kinase activity"/>
    <property type="evidence" value="ECO:0007669"/>
    <property type="project" value="UniProtKB-KW"/>
</dbReference>
<evidence type="ECO:0000256" key="1">
    <source>
        <dbReference type="ARBA" id="ARBA00005354"/>
    </source>
</evidence>
<evidence type="ECO:0008006" key="9">
    <source>
        <dbReference type="Google" id="ProtNLM"/>
    </source>
</evidence>
<feature type="non-terminal residue" evidence="7">
    <location>
        <position position="115"/>
    </location>
</feature>
<dbReference type="InterPro" id="IPR050205">
    <property type="entry name" value="CDPK_Ser/Thr_kinases"/>
</dbReference>
<keyword evidence="3" id="KW-0808">Transferase</keyword>
<protein>
    <recommendedName>
        <fullName evidence="9">Calcium-dependent protein kinase</fullName>
    </recommendedName>
</protein>
<comment type="caution">
    <text evidence="7">The sequence shown here is derived from an EMBL/GenBank/DDBJ whole genome shotgun (WGS) entry which is preliminary data.</text>
</comment>
<keyword evidence="5" id="KW-0418">Kinase</keyword>
<keyword evidence="2" id="KW-0723">Serine/threonine-protein kinase</keyword>
<name>A0A7J9AI53_9ROSI</name>
<evidence type="ECO:0000256" key="4">
    <source>
        <dbReference type="ARBA" id="ARBA00022741"/>
    </source>
</evidence>
<comment type="similarity">
    <text evidence="1">Belongs to the protein kinase superfamily. CAMK Ser/Thr protein kinase family. CaMK subfamily.</text>
</comment>
<keyword evidence="6" id="KW-0067">ATP-binding</keyword>
<organism evidence="7 8">
    <name type="scientific">Gossypium laxum</name>
    <dbReference type="NCBI Taxonomy" id="34288"/>
    <lineage>
        <taxon>Eukaryota</taxon>
        <taxon>Viridiplantae</taxon>
        <taxon>Streptophyta</taxon>
        <taxon>Embryophyta</taxon>
        <taxon>Tracheophyta</taxon>
        <taxon>Spermatophyta</taxon>
        <taxon>Magnoliopsida</taxon>
        <taxon>eudicotyledons</taxon>
        <taxon>Gunneridae</taxon>
        <taxon>Pentapetalae</taxon>
        <taxon>rosids</taxon>
        <taxon>malvids</taxon>
        <taxon>Malvales</taxon>
        <taxon>Malvaceae</taxon>
        <taxon>Malvoideae</taxon>
        <taxon>Gossypium</taxon>
    </lineage>
</organism>
<dbReference type="PANTHER" id="PTHR24349">
    <property type="entry name" value="SERINE/THREONINE-PROTEIN KINASE"/>
    <property type="match status" value="1"/>
</dbReference>
<evidence type="ECO:0000256" key="2">
    <source>
        <dbReference type="ARBA" id="ARBA00022527"/>
    </source>
</evidence>
<keyword evidence="8" id="KW-1185">Reference proteome</keyword>
<dbReference type="GO" id="GO:0005524">
    <property type="term" value="F:ATP binding"/>
    <property type="evidence" value="ECO:0007669"/>
    <property type="project" value="UniProtKB-KW"/>
</dbReference>
<sequence>MAQRLVYGVLKLSSIFYFVVCHHSRQRLSRRWHKQLFALLLTLKGPWPKVLDNAKDLVKKMLNLDPKQRLTTKEVLEHSWLQNAKKAPNVPLGEIVKVRLKQFSVMNKVKKRALK</sequence>
<dbReference type="EMBL" id="JABEZV010000010">
    <property type="protein sequence ID" value="MBA0723144.1"/>
    <property type="molecule type" value="Genomic_DNA"/>
</dbReference>
<dbReference type="SUPFAM" id="SSF56112">
    <property type="entry name" value="Protein kinase-like (PK-like)"/>
    <property type="match status" value="1"/>
</dbReference>
<keyword evidence="4" id="KW-0547">Nucleotide-binding</keyword>
<dbReference type="Proteomes" id="UP000593574">
    <property type="component" value="Unassembled WGS sequence"/>
</dbReference>
<dbReference type="Gene3D" id="1.10.510.10">
    <property type="entry name" value="Transferase(Phosphotransferase) domain 1"/>
    <property type="match status" value="1"/>
</dbReference>
<evidence type="ECO:0000256" key="6">
    <source>
        <dbReference type="ARBA" id="ARBA00022840"/>
    </source>
</evidence>
<dbReference type="AlphaFoldDB" id="A0A7J9AI53"/>
<evidence type="ECO:0000256" key="3">
    <source>
        <dbReference type="ARBA" id="ARBA00022679"/>
    </source>
</evidence>
<evidence type="ECO:0000256" key="5">
    <source>
        <dbReference type="ARBA" id="ARBA00022777"/>
    </source>
</evidence>
<evidence type="ECO:0000313" key="8">
    <source>
        <dbReference type="Proteomes" id="UP000593574"/>
    </source>
</evidence>
<accession>A0A7J9AI53</accession>
<gene>
    <name evidence="7" type="ORF">Golax_003753</name>
</gene>
<proteinExistence type="inferred from homology"/>
<reference evidence="7 8" key="1">
    <citation type="journal article" date="2019" name="Genome Biol. Evol.">
        <title>Insights into the evolution of the New World diploid cottons (Gossypium, subgenus Houzingenia) based on genome sequencing.</title>
        <authorList>
            <person name="Grover C.E."/>
            <person name="Arick M.A. 2nd"/>
            <person name="Thrash A."/>
            <person name="Conover J.L."/>
            <person name="Sanders W.S."/>
            <person name="Peterson D.G."/>
            <person name="Frelichowski J.E."/>
            <person name="Scheffler J.A."/>
            <person name="Scheffler B.E."/>
            <person name="Wendel J.F."/>
        </authorList>
    </citation>
    <scope>NUCLEOTIDE SEQUENCE [LARGE SCALE GENOMIC DNA]</scope>
    <source>
        <strain evidence="7">4</strain>
        <tissue evidence="7">Leaf</tissue>
    </source>
</reference>
<dbReference type="InterPro" id="IPR011009">
    <property type="entry name" value="Kinase-like_dom_sf"/>
</dbReference>
<evidence type="ECO:0000313" key="7">
    <source>
        <dbReference type="EMBL" id="MBA0723144.1"/>
    </source>
</evidence>